<dbReference type="PANTHER" id="PTHR37984">
    <property type="entry name" value="PROTEIN CBG26694"/>
    <property type="match status" value="1"/>
</dbReference>
<proteinExistence type="predicted"/>
<protein>
    <recommendedName>
        <fullName evidence="1">Integrase zinc-binding domain-containing protein</fullName>
    </recommendedName>
</protein>
<accession>A0A4Q4MRD3</accession>
<dbReference type="PANTHER" id="PTHR37984:SF5">
    <property type="entry name" value="PROTEIN NYNRIN-LIKE"/>
    <property type="match status" value="1"/>
</dbReference>
<dbReference type="Pfam" id="PF17921">
    <property type="entry name" value="Integrase_H2C2"/>
    <property type="match status" value="1"/>
</dbReference>
<dbReference type="InterPro" id="IPR041588">
    <property type="entry name" value="Integrase_H2C2"/>
</dbReference>
<evidence type="ECO:0000313" key="2">
    <source>
        <dbReference type="EMBL" id="RYN57760.1"/>
    </source>
</evidence>
<dbReference type="Gene3D" id="1.10.340.70">
    <property type="match status" value="1"/>
</dbReference>
<feature type="non-terminal residue" evidence="2">
    <location>
        <position position="1"/>
    </location>
</feature>
<dbReference type="AlphaFoldDB" id="A0A4Q4MRD3"/>
<evidence type="ECO:0000259" key="1">
    <source>
        <dbReference type="Pfam" id="PF17921"/>
    </source>
</evidence>
<comment type="caution">
    <text evidence="2">The sequence shown here is derived from an EMBL/GenBank/DDBJ whole genome shotgun (WGS) entry which is preliminary data.</text>
</comment>
<reference evidence="3" key="1">
    <citation type="journal article" date="2019" name="bioRxiv">
        <title>Genomics, evolutionary history and diagnostics of the Alternaria alternata species group including apple and Asian pear pathotypes.</title>
        <authorList>
            <person name="Armitage A.D."/>
            <person name="Cockerton H.M."/>
            <person name="Sreenivasaprasad S."/>
            <person name="Woodhall J.W."/>
            <person name="Lane C.R."/>
            <person name="Harrison R.J."/>
            <person name="Clarkson J.P."/>
        </authorList>
    </citation>
    <scope>NUCLEOTIDE SEQUENCE [LARGE SCALE GENOMIC DNA]</scope>
    <source>
        <strain evidence="3">FERA 1177</strain>
    </source>
</reference>
<sequence>EEGSEQPHAEELREEQNELEKLWQETAAKDRVYQGAKQAIEDQERRFPVSLGLKCSTEDCSVEEGVLFYRGRKWVPDSDKLRTAIISNAHDSLATGHPGRELTYKILARDYFWPGMTNSIRRYVRNYDTCGRSKS</sequence>
<dbReference type="InterPro" id="IPR050951">
    <property type="entry name" value="Retrovirus_Pol_polyprotein"/>
</dbReference>
<dbReference type="EMBL" id="PDXD01000161">
    <property type="protein sequence ID" value="RYN57760.1"/>
    <property type="molecule type" value="Genomic_DNA"/>
</dbReference>
<evidence type="ECO:0000313" key="3">
    <source>
        <dbReference type="Proteomes" id="UP000291422"/>
    </source>
</evidence>
<organism evidence="2 3">
    <name type="scientific">Alternaria alternata</name>
    <name type="common">Alternaria rot fungus</name>
    <name type="synonym">Torula alternata</name>
    <dbReference type="NCBI Taxonomy" id="5599"/>
    <lineage>
        <taxon>Eukaryota</taxon>
        <taxon>Fungi</taxon>
        <taxon>Dikarya</taxon>
        <taxon>Ascomycota</taxon>
        <taxon>Pezizomycotina</taxon>
        <taxon>Dothideomycetes</taxon>
        <taxon>Pleosporomycetidae</taxon>
        <taxon>Pleosporales</taxon>
        <taxon>Pleosporineae</taxon>
        <taxon>Pleosporaceae</taxon>
        <taxon>Alternaria</taxon>
        <taxon>Alternaria sect. Alternaria</taxon>
        <taxon>Alternaria alternata complex</taxon>
    </lineage>
</organism>
<dbReference type="Proteomes" id="UP000291422">
    <property type="component" value="Unassembled WGS sequence"/>
</dbReference>
<gene>
    <name evidence="2" type="ORF">AA0117_g13204</name>
</gene>
<feature type="domain" description="Integrase zinc-binding" evidence="1">
    <location>
        <begin position="79"/>
        <end position="135"/>
    </location>
</feature>
<name>A0A4Q4MRD3_ALTAL</name>